<dbReference type="RefSeq" id="WP_008224404.1">
    <property type="nucleotide sequence ID" value="NZ_BAFK01000036.1"/>
</dbReference>
<evidence type="ECO:0008006" key="3">
    <source>
        <dbReference type="Google" id="ProtNLM"/>
    </source>
</evidence>
<dbReference type="AlphaFoldDB" id="I1E2X4"/>
<gene>
    <name evidence="1" type="ORF">RNAN_3678</name>
</gene>
<sequence length="135" mass="15315">MRWLWLLCLCWHSVLGATVVLVHPSVPVDSLTPSQLRNIFTLRQTQWPDGSAIRVLVLPEQAELHQRFSRRQLRLFPYQLSTLWDKHAFSGTGNRPQQVADSSAMLELLSVTPGAIGYAESGVLHPPLKEIRLEH</sequence>
<evidence type="ECO:0000313" key="1">
    <source>
        <dbReference type="EMBL" id="GAB60652.1"/>
    </source>
</evidence>
<protein>
    <recommendedName>
        <fullName evidence="3">PBP domain-containing protein</fullName>
    </recommendedName>
</protein>
<comment type="caution">
    <text evidence="1">The sequence shown here is derived from an EMBL/GenBank/DDBJ whole genome shotgun (WGS) entry which is preliminary data.</text>
</comment>
<dbReference type="SUPFAM" id="SSF53850">
    <property type="entry name" value="Periplasmic binding protein-like II"/>
    <property type="match status" value="1"/>
</dbReference>
<dbReference type="OrthoDB" id="5368544at2"/>
<dbReference type="Gene3D" id="3.40.190.10">
    <property type="entry name" value="Periplasmic binding protein-like II"/>
    <property type="match status" value="1"/>
</dbReference>
<evidence type="ECO:0000313" key="2">
    <source>
        <dbReference type="Proteomes" id="UP000004374"/>
    </source>
</evidence>
<accession>I1E2X4</accession>
<organism evidence="1 2">
    <name type="scientific">Rheinheimera nanhaiensis E407-8</name>
    <dbReference type="NCBI Taxonomy" id="562729"/>
    <lineage>
        <taxon>Bacteria</taxon>
        <taxon>Pseudomonadati</taxon>
        <taxon>Pseudomonadota</taxon>
        <taxon>Gammaproteobacteria</taxon>
        <taxon>Chromatiales</taxon>
        <taxon>Chromatiaceae</taxon>
        <taxon>Rheinheimera</taxon>
    </lineage>
</organism>
<proteinExistence type="predicted"/>
<dbReference type="Proteomes" id="UP000004374">
    <property type="component" value="Unassembled WGS sequence"/>
</dbReference>
<keyword evidence="2" id="KW-1185">Reference proteome</keyword>
<dbReference type="STRING" id="562729.RNAN_3678"/>
<dbReference type="EMBL" id="BAFK01000036">
    <property type="protein sequence ID" value="GAB60652.1"/>
    <property type="molecule type" value="Genomic_DNA"/>
</dbReference>
<name>I1E2X4_9GAMM</name>
<reference evidence="1 2" key="1">
    <citation type="journal article" date="2012" name="J. Bacteriol.">
        <title>Genome Sequence of the Protease-Producing Bacterium Rheinheimera nanhaiensis E407-8T, Isolated from Deep-Sea Sediment of the South China Sea.</title>
        <authorList>
            <person name="Zhang X.-Y."/>
            <person name="Zhang Y.-J."/>
            <person name="Qin Q.-L."/>
            <person name="Xie B.-B."/>
            <person name="Chen X.-L."/>
            <person name="Zhou B.-C."/>
            <person name="Zhang Y.-Z."/>
        </authorList>
    </citation>
    <scope>NUCLEOTIDE SEQUENCE [LARGE SCALE GENOMIC DNA]</scope>
    <source>
        <strain evidence="1 2">E407-8</strain>
    </source>
</reference>